<accession>A0A1I2JUU2</accession>
<dbReference type="GO" id="GO:0005886">
    <property type="term" value="C:plasma membrane"/>
    <property type="evidence" value="ECO:0007669"/>
    <property type="project" value="UniProtKB-SubCell"/>
</dbReference>
<dbReference type="Pfam" id="PF13396">
    <property type="entry name" value="PLDc_N"/>
    <property type="match status" value="1"/>
</dbReference>
<keyword evidence="3 6" id="KW-0812">Transmembrane</keyword>
<dbReference type="RefSeq" id="WP_027638579.1">
    <property type="nucleotide sequence ID" value="NZ_BAAACD010000003.1"/>
</dbReference>
<evidence type="ECO:0000313" key="10">
    <source>
        <dbReference type="Proteomes" id="UP000182135"/>
    </source>
</evidence>
<evidence type="ECO:0000313" key="8">
    <source>
        <dbReference type="EMBL" id="PWL53192.1"/>
    </source>
</evidence>
<evidence type="ECO:0000256" key="5">
    <source>
        <dbReference type="ARBA" id="ARBA00023136"/>
    </source>
</evidence>
<feature type="domain" description="Cardiolipin synthase N-terminal" evidence="7">
    <location>
        <begin position="21"/>
        <end position="63"/>
    </location>
</feature>
<name>A0A1I2JUU2_9CLOT</name>
<dbReference type="STRING" id="1529.SAMN04487885_10374"/>
<gene>
    <name evidence="8" type="ORF">DBY38_08485</name>
    <name evidence="9" type="ORF">SAMN04487885_10374</name>
</gene>
<reference evidence="9 10" key="1">
    <citation type="submission" date="2016-10" db="EMBL/GenBank/DDBJ databases">
        <authorList>
            <person name="de Groot N.N."/>
        </authorList>
    </citation>
    <scope>NUCLEOTIDE SEQUENCE [LARGE SCALE GENOMIC DNA]</scope>
    <source>
        <strain evidence="9 10">NLAE-zl-G419</strain>
    </source>
</reference>
<evidence type="ECO:0000256" key="3">
    <source>
        <dbReference type="ARBA" id="ARBA00022692"/>
    </source>
</evidence>
<evidence type="ECO:0000313" key="11">
    <source>
        <dbReference type="Proteomes" id="UP000246114"/>
    </source>
</evidence>
<evidence type="ECO:0000256" key="4">
    <source>
        <dbReference type="ARBA" id="ARBA00022989"/>
    </source>
</evidence>
<organism evidence="9 10">
    <name type="scientific">Clostridium cadaveris</name>
    <dbReference type="NCBI Taxonomy" id="1529"/>
    <lineage>
        <taxon>Bacteria</taxon>
        <taxon>Bacillati</taxon>
        <taxon>Bacillota</taxon>
        <taxon>Clostridia</taxon>
        <taxon>Eubacteriales</taxon>
        <taxon>Clostridiaceae</taxon>
        <taxon>Clostridium</taxon>
    </lineage>
</organism>
<keyword evidence="4 6" id="KW-1133">Transmembrane helix</keyword>
<dbReference type="EMBL" id="FOOE01000003">
    <property type="protein sequence ID" value="SFF57660.1"/>
    <property type="molecule type" value="Genomic_DNA"/>
</dbReference>
<dbReference type="EMBL" id="QAMZ01000041">
    <property type="protein sequence ID" value="PWL53192.1"/>
    <property type="molecule type" value="Genomic_DNA"/>
</dbReference>
<feature type="transmembrane region" description="Helical" evidence="6">
    <location>
        <begin position="42"/>
        <end position="61"/>
    </location>
</feature>
<evidence type="ECO:0000256" key="6">
    <source>
        <dbReference type="SAM" id="Phobius"/>
    </source>
</evidence>
<sequence length="66" mass="7422">MDSLQQNFALILPLLILQISLIVLGLVNLFKAKRVKCLNIPIWAIIIICIAIIGPILYFVFGRSQD</sequence>
<dbReference type="AlphaFoldDB" id="A0A1I2JUU2"/>
<proteinExistence type="predicted"/>
<evidence type="ECO:0000313" key="9">
    <source>
        <dbReference type="EMBL" id="SFF57660.1"/>
    </source>
</evidence>
<keyword evidence="2" id="KW-1003">Cell membrane</keyword>
<keyword evidence="10" id="KW-1185">Reference proteome</keyword>
<comment type="subcellular location">
    <subcellularLocation>
        <location evidence="1">Cell membrane</location>
        <topology evidence="1">Multi-pass membrane protein</topology>
    </subcellularLocation>
</comment>
<protein>
    <submittedName>
        <fullName evidence="8">Negative regulator of sigma-Y activity</fullName>
    </submittedName>
    <submittedName>
        <fullName evidence="9">Phospholipase_D-nuclease N-terminal</fullName>
    </submittedName>
</protein>
<reference evidence="8 11" key="2">
    <citation type="submission" date="2018-03" db="EMBL/GenBank/DDBJ databases">
        <title>The uncultured portion of the human microbiome is neutrally assembled.</title>
        <authorList>
            <person name="Jeraldo P."/>
            <person name="Boardman L."/>
            <person name="White B.A."/>
            <person name="Nelson H."/>
            <person name="Goldenfeld N."/>
            <person name="Chia N."/>
        </authorList>
    </citation>
    <scope>NUCLEOTIDE SEQUENCE [LARGE SCALE GENOMIC DNA]</scope>
    <source>
        <strain evidence="8">CIM:MAG 903</strain>
    </source>
</reference>
<evidence type="ECO:0000256" key="2">
    <source>
        <dbReference type="ARBA" id="ARBA00022475"/>
    </source>
</evidence>
<dbReference type="InterPro" id="IPR027379">
    <property type="entry name" value="CLS_N"/>
</dbReference>
<dbReference type="Proteomes" id="UP000246114">
    <property type="component" value="Unassembled WGS sequence"/>
</dbReference>
<feature type="transmembrane region" description="Helical" evidence="6">
    <location>
        <begin position="6"/>
        <end position="30"/>
    </location>
</feature>
<dbReference type="GeneID" id="96992051"/>
<evidence type="ECO:0000259" key="7">
    <source>
        <dbReference type="Pfam" id="PF13396"/>
    </source>
</evidence>
<keyword evidence="5 6" id="KW-0472">Membrane</keyword>
<evidence type="ECO:0000256" key="1">
    <source>
        <dbReference type="ARBA" id="ARBA00004651"/>
    </source>
</evidence>
<dbReference type="Proteomes" id="UP000182135">
    <property type="component" value="Unassembled WGS sequence"/>
</dbReference>